<evidence type="ECO:0000313" key="10">
    <source>
        <dbReference type="EMBL" id="CAF3748738.1"/>
    </source>
</evidence>
<dbReference type="GO" id="GO:0016212">
    <property type="term" value="F:kynurenine-oxoglutarate transaminase activity"/>
    <property type="evidence" value="ECO:0007669"/>
    <property type="project" value="TreeGrafter"/>
</dbReference>
<dbReference type="GO" id="GO:0005739">
    <property type="term" value="C:mitochondrion"/>
    <property type="evidence" value="ECO:0007669"/>
    <property type="project" value="TreeGrafter"/>
</dbReference>
<dbReference type="EMBL" id="CAJNOU010000051">
    <property type="protein sequence ID" value="CAF0835356.1"/>
    <property type="molecule type" value="Genomic_DNA"/>
</dbReference>
<dbReference type="Proteomes" id="UP000663874">
    <property type="component" value="Unassembled WGS sequence"/>
</dbReference>
<keyword evidence="4" id="KW-0032">Aminotransferase</keyword>
<comment type="cofactor">
    <cofactor evidence="1">
        <name>pyridoxal 5'-phosphate</name>
        <dbReference type="ChEBI" id="CHEBI:597326"/>
    </cofactor>
</comment>
<comment type="caution">
    <text evidence="10">The sequence shown here is derived from an EMBL/GenBank/DDBJ whole genome shotgun (WGS) entry which is preliminary data.</text>
</comment>
<dbReference type="FunFam" id="3.90.1150.10:FF:000021">
    <property type="entry name" value="Kynurenine--oxoglutarate transaminase 3"/>
    <property type="match status" value="1"/>
</dbReference>
<dbReference type="GO" id="GO:0030170">
    <property type="term" value="F:pyridoxal phosphate binding"/>
    <property type="evidence" value="ECO:0007669"/>
    <property type="project" value="InterPro"/>
</dbReference>
<evidence type="ECO:0000256" key="3">
    <source>
        <dbReference type="ARBA" id="ARBA00011738"/>
    </source>
</evidence>
<dbReference type="Gene3D" id="3.40.640.10">
    <property type="entry name" value="Type I PLP-dependent aspartate aminotransferase-like (Major domain)"/>
    <property type="match status" value="1"/>
</dbReference>
<dbReference type="PANTHER" id="PTHR43807:SF20">
    <property type="entry name" value="FI04487P"/>
    <property type="match status" value="1"/>
</dbReference>
<evidence type="ECO:0000259" key="8">
    <source>
        <dbReference type="Pfam" id="PF00155"/>
    </source>
</evidence>
<evidence type="ECO:0000256" key="4">
    <source>
        <dbReference type="ARBA" id="ARBA00022576"/>
    </source>
</evidence>
<organism evidence="10 11">
    <name type="scientific">Rotaria sordida</name>
    <dbReference type="NCBI Taxonomy" id="392033"/>
    <lineage>
        <taxon>Eukaryota</taxon>
        <taxon>Metazoa</taxon>
        <taxon>Spiralia</taxon>
        <taxon>Gnathifera</taxon>
        <taxon>Rotifera</taxon>
        <taxon>Eurotatoria</taxon>
        <taxon>Bdelloidea</taxon>
        <taxon>Philodinida</taxon>
        <taxon>Philodinidae</taxon>
        <taxon>Rotaria</taxon>
    </lineage>
</organism>
<evidence type="ECO:0000256" key="5">
    <source>
        <dbReference type="ARBA" id="ARBA00022679"/>
    </source>
</evidence>
<reference evidence="10" key="1">
    <citation type="submission" date="2021-02" db="EMBL/GenBank/DDBJ databases">
        <authorList>
            <person name="Nowell W R."/>
        </authorList>
    </citation>
    <scope>NUCLEOTIDE SEQUENCE</scope>
</reference>
<dbReference type="PANTHER" id="PTHR43807">
    <property type="entry name" value="FI04487P"/>
    <property type="match status" value="1"/>
</dbReference>
<comment type="similarity">
    <text evidence="2">Belongs to the class-I pyridoxal-phosphate-dependent aminotransferase family.</text>
</comment>
<dbReference type="InterPro" id="IPR015424">
    <property type="entry name" value="PyrdxlP-dep_Trfase"/>
</dbReference>
<dbReference type="FunFam" id="3.40.640.10:FF:000024">
    <property type="entry name" value="Kynurenine--oxoglutarate transaminase 3"/>
    <property type="match status" value="1"/>
</dbReference>
<dbReference type="Pfam" id="PF00155">
    <property type="entry name" value="Aminotran_1_2"/>
    <property type="match status" value="1"/>
</dbReference>
<dbReference type="Proteomes" id="UP000663889">
    <property type="component" value="Unassembled WGS sequence"/>
</dbReference>
<dbReference type="InterPro" id="IPR015422">
    <property type="entry name" value="PyrdxlP-dep_Trfase_small"/>
</dbReference>
<dbReference type="GO" id="GO:0097053">
    <property type="term" value="P:L-kynurenine catabolic process"/>
    <property type="evidence" value="ECO:0007669"/>
    <property type="project" value="UniProtKB-UniPathway"/>
</dbReference>
<gene>
    <name evidence="10" type="ORF">FNK824_LOCUS12118</name>
    <name evidence="9" type="ORF">SEV965_LOCUS2330</name>
</gene>
<dbReference type="SUPFAM" id="SSF53383">
    <property type="entry name" value="PLP-dependent transferases"/>
    <property type="match status" value="1"/>
</dbReference>
<evidence type="ECO:0000313" key="9">
    <source>
        <dbReference type="EMBL" id="CAF0835356.1"/>
    </source>
</evidence>
<evidence type="ECO:0000256" key="7">
    <source>
        <dbReference type="ARBA" id="ARBA00024016"/>
    </source>
</evidence>
<dbReference type="InterPro" id="IPR051326">
    <property type="entry name" value="Kynurenine-oxoglutarate_AT"/>
</dbReference>
<dbReference type="Gene3D" id="3.90.1150.10">
    <property type="entry name" value="Aspartate Aminotransferase, domain 1"/>
    <property type="match status" value="1"/>
</dbReference>
<dbReference type="InterPro" id="IPR004839">
    <property type="entry name" value="Aminotransferase_I/II_large"/>
</dbReference>
<evidence type="ECO:0000256" key="1">
    <source>
        <dbReference type="ARBA" id="ARBA00001933"/>
    </source>
</evidence>
<comment type="subunit">
    <text evidence="3">Homodimer.</text>
</comment>
<feature type="domain" description="Aminotransferase class I/classII large" evidence="8">
    <location>
        <begin position="46"/>
        <end position="427"/>
    </location>
</feature>
<evidence type="ECO:0000256" key="6">
    <source>
        <dbReference type="ARBA" id="ARBA00022898"/>
    </source>
</evidence>
<proteinExistence type="inferred from homology"/>
<comment type="pathway">
    <text evidence="7">Amino-acid degradation; L-kynurenine degradation; kynurenate from L-kynurenine: step 1/2.</text>
</comment>
<evidence type="ECO:0000256" key="2">
    <source>
        <dbReference type="ARBA" id="ARBA00007441"/>
    </source>
</evidence>
<name>A0A818YDI5_9BILA</name>
<evidence type="ECO:0000313" key="11">
    <source>
        <dbReference type="Proteomes" id="UP000663874"/>
    </source>
</evidence>
<dbReference type="EMBL" id="CAJOBE010001490">
    <property type="protein sequence ID" value="CAF3748738.1"/>
    <property type="molecule type" value="Genomic_DNA"/>
</dbReference>
<accession>A0A818YDI5</accession>
<keyword evidence="5" id="KW-0808">Transferase</keyword>
<dbReference type="InterPro" id="IPR015421">
    <property type="entry name" value="PyrdxlP-dep_Trfase_major"/>
</dbReference>
<sequence>MASSNEESTKNKTLEQQDHLLSKRYIGLEHNVWTEFTTLAVQHNAVNLGQGFIDYEPPQYFLDIYDETVKEHNKFLHQYTRGFGHRRLVEAISNVYSLYFNRKIDPFKEILIAGGAYPSLFNAIHSIINPGDEVILIEPFFDCYEPMVRSAGGIVRCIPLRPKPESLKQDISSSSDWILDKNELELMFNSNTRLIILNTPNNPLGKVFTREELEHIASLCQKYNVICISDEVYEWITYDNKKHIRIGTLPNMWQRTLTIGSAGKTFSATGLKLGWTIGPENLIRLNQIVHQHTVYLCPTLSQEVVARCFEYELKRLNSSECYFNSVSKEFIEKRNQFAQVLKECGMKPIVPDGSYFMLADFSSFVNDEQFQSDENDKKDFKFVRYLIKEKQLAAIPVSAFYTKNHQYLGENYIRFCFAKHPETLDKATNILRKLRAH</sequence>
<dbReference type="AlphaFoldDB" id="A0A818YDI5"/>
<keyword evidence="6" id="KW-0663">Pyridoxal phosphate</keyword>
<protein>
    <recommendedName>
        <fullName evidence="8">Aminotransferase class I/classII large domain-containing protein</fullName>
    </recommendedName>
</protein>
<dbReference type="CDD" id="cd00609">
    <property type="entry name" value="AAT_like"/>
    <property type="match status" value="1"/>
</dbReference>
<dbReference type="UniPathway" id="UPA00334">
    <property type="reaction ID" value="UER00726"/>
</dbReference>